<gene>
    <name evidence="1" type="ORF">GCM10010345_85480</name>
</gene>
<proteinExistence type="predicted"/>
<name>A0ABQ3DBS1_9ACTN</name>
<accession>A0ABQ3DBS1</accession>
<evidence type="ECO:0000313" key="1">
    <source>
        <dbReference type="EMBL" id="GHA68749.1"/>
    </source>
</evidence>
<sequence length="180" mass="19740">MNDPGRGATDLFILAAQTSVVTRLPRPPARPWAVGLSVRTWPCPVKRSYAGRMSVGSRFHLAQDGHSVTVQPARASGSVEVLVDGKVVGQGKVPRAGTAVLRAEFPGDPPRPVTIRLGEMGGVVLCEMEVGRARYLMPRVPLLPQRPPVWWPPPHPFLRLGKSLRRAVLRAVRRFPLRGR</sequence>
<reference evidence="2" key="1">
    <citation type="journal article" date="2019" name="Int. J. Syst. Evol. Microbiol.">
        <title>The Global Catalogue of Microorganisms (GCM) 10K type strain sequencing project: providing services to taxonomists for standard genome sequencing and annotation.</title>
        <authorList>
            <consortium name="The Broad Institute Genomics Platform"/>
            <consortium name="The Broad Institute Genome Sequencing Center for Infectious Disease"/>
            <person name="Wu L."/>
            <person name="Ma J."/>
        </authorList>
    </citation>
    <scope>NUCLEOTIDE SEQUENCE [LARGE SCALE GENOMIC DNA]</scope>
    <source>
        <strain evidence="2">JCM 4733</strain>
    </source>
</reference>
<comment type="caution">
    <text evidence="1">The sequence shown here is derived from an EMBL/GenBank/DDBJ whole genome shotgun (WGS) entry which is preliminary data.</text>
</comment>
<evidence type="ECO:0000313" key="2">
    <source>
        <dbReference type="Proteomes" id="UP000653644"/>
    </source>
</evidence>
<evidence type="ECO:0008006" key="3">
    <source>
        <dbReference type="Google" id="ProtNLM"/>
    </source>
</evidence>
<protein>
    <recommendedName>
        <fullName evidence="3">FHA domain-containing protein</fullName>
    </recommendedName>
</protein>
<organism evidence="1 2">
    <name type="scientific">Streptomyces canarius</name>
    <dbReference type="NCBI Taxonomy" id="285453"/>
    <lineage>
        <taxon>Bacteria</taxon>
        <taxon>Bacillati</taxon>
        <taxon>Actinomycetota</taxon>
        <taxon>Actinomycetes</taxon>
        <taxon>Kitasatosporales</taxon>
        <taxon>Streptomycetaceae</taxon>
        <taxon>Streptomyces</taxon>
    </lineage>
</organism>
<keyword evidence="2" id="KW-1185">Reference proteome</keyword>
<dbReference type="EMBL" id="BMVN01000066">
    <property type="protein sequence ID" value="GHA68749.1"/>
    <property type="molecule type" value="Genomic_DNA"/>
</dbReference>
<dbReference type="Proteomes" id="UP000653644">
    <property type="component" value="Unassembled WGS sequence"/>
</dbReference>